<evidence type="ECO:0000313" key="1">
    <source>
        <dbReference type="EMBL" id="KAF7493523.1"/>
    </source>
</evidence>
<dbReference type="Proteomes" id="UP000070412">
    <property type="component" value="Unassembled WGS sequence"/>
</dbReference>
<gene>
    <name evidence="1" type="ORF">SSS_1875</name>
</gene>
<dbReference type="EMBL" id="WVUK01000055">
    <property type="protein sequence ID" value="KAF7493523.1"/>
    <property type="molecule type" value="Genomic_DNA"/>
</dbReference>
<reference evidence="3" key="1">
    <citation type="journal article" date="2020" name="PLoS Negl. Trop. Dis.">
        <title>High-quality nuclear genome for Sarcoptes scabiei-A critical resource for a neglected parasite.</title>
        <authorList>
            <person name="Korhonen P.K."/>
            <person name="Gasser R.B."/>
            <person name="Ma G."/>
            <person name="Wang T."/>
            <person name="Stroehlein A.J."/>
            <person name="Young N.D."/>
            <person name="Ang C.S."/>
            <person name="Fernando D.D."/>
            <person name="Lu H.C."/>
            <person name="Taylor S."/>
            <person name="Reynolds S.L."/>
            <person name="Mofiz E."/>
            <person name="Najaraj S.H."/>
            <person name="Gowda H."/>
            <person name="Madugundu A."/>
            <person name="Renuse S."/>
            <person name="Holt D."/>
            <person name="Pandey A."/>
            <person name="Papenfuss A.T."/>
            <person name="Fischer K."/>
        </authorList>
    </citation>
    <scope>NUCLEOTIDE SEQUENCE [LARGE SCALE GENOMIC DNA]</scope>
</reference>
<keyword evidence="3" id="KW-1185">Reference proteome</keyword>
<protein>
    <submittedName>
        <fullName evidence="1 2">Uncharacterized protein</fullName>
    </submittedName>
</protein>
<evidence type="ECO:0000313" key="3">
    <source>
        <dbReference type="Proteomes" id="UP000070412"/>
    </source>
</evidence>
<evidence type="ECO:0000313" key="2">
    <source>
        <dbReference type="EnsemblMetazoa" id="KAF7493523.1"/>
    </source>
</evidence>
<sequence>MYQNHIQNHRGSAHLIKEFTRYYYNENQNQIARKIVQECLCCQHVKLLYPTYDSHPIRFLGYLPQNFADTWADTLLGLPFSDSYPIRFLGYLTQNFMILGSIHFSIYLL</sequence>
<name>A0A834RHI6_SARSC</name>
<organism evidence="1">
    <name type="scientific">Sarcoptes scabiei</name>
    <name type="common">Itch mite</name>
    <name type="synonym">Acarus scabiei</name>
    <dbReference type="NCBI Taxonomy" id="52283"/>
    <lineage>
        <taxon>Eukaryota</taxon>
        <taxon>Metazoa</taxon>
        <taxon>Ecdysozoa</taxon>
        <taxon>Arthropoda</taxon>
        <taxon>Chelicerata</taxon>
        <taxon>Arachnida</taxon>
        <taxon>Acari</taxon>
        <taxon>Acariformes</taxon>
        <taxon>Sarcoptiformes</taxon>
        <taxon>Astigmata</taxon>
        <taxon>Psoroptidia</taxon>
        <taxon>Sarcoptoidea</taxon>
        <taxon>Sarcoptidae</taxon>
        <taxon>Sarcoptinae</taxon>
        <taxon>Sarcoptes</taxon>
    </lineage>
</organism>
<proteinExistence type="predicted"/>
<dbReference type="EnsemblMetazoa" id="SSS_1875s_mrna">
    <property type="protein sequence ID" value="KAF7493523.1"/>
    <property type="gene ID" value="SSS_1875"/>
</dbReference>
<reference evidence="1" key="2">
    <citation type="submission" date="2020-01" db="EMBL/GenBank/DDBJ databases">
        <authorList>
            <person name="Korhonen P.K.K."/>
            <person name="Guangxu M.G."/>
            <person name="Wang T.W."/>
            <person name="Stroehlein A.J.S."/>
            <person name="Young N.D."/>
            <person name="Ang C.-S.A."/>
            <person name="Fernando D.W.F."/>
            <person name="Lu H.L."/>
            <person name="Taylor S.T."/>
            <person name="Ehtesham M.E.M."/>
            <person name="Najaraj S.H.N."/>
            <person name="Harsha G.H.G."/>
            <person name="Madugundu A.M."/>
            <person name="Renuse S.R."/>
            <person name="Holt D.H."/>
            <person name="Pandey A.P."/>
            <person name="Papenfuss A.P."/>
            <person name="Gasser R.B.G."/>
            <person name="Fischer K.F."/>
        </authorList>
    </citation>
    <scope>NUCLEOTIDE SEQUENCE</scope>
    <source>
        <strain evidence="1">SSS_KF_BRIS2020</strain>
    </source>
</reference>
<reference evidence="2" key="3">
    <citation type="submission" date="2022-06" db="UniProtKB">
        <authorList>
            <consortium name="EnsemblMetazoa"/>
        </authorList>
    </citation>
    <scope>IDENTIFICATION</scope>
</reference>
<dbReference type="AlphaFoldDB" id="A0A834RHI6"/>
<accession>A0A834RHI6</accession>